<reference evidence="2" key="1">
    <citation type="journal article" date="2019" name="Int. J. Syst. Evol. Microbiol.">
        <title>The Global Catalogue of Microorganisms (GCM) 10K type strain sequencing project: providing services to taxonomists for standard genome sequencing and annotation.</title>
        <authorList>
            <consortium name="The Broad Institute Genomics Platform"/>
            <consortium name="The Broad Institute Genome Sequencing Center for Infectious Disease"/>
            <person name="Wu L."/>
            <person name="Ma J."/>
        </authorList>
    </citation>
    <scope>NUCLEOTIDE SEQUENCE [LARGE SCALE GENOMIC DNA]</scope>
    <source>
        <strain evidence="2">JCM 17442</strain>
    </source>
</reference>
<protein>
    <submittedName>
        <fullName evidence="1">Uncharacterized protein</fullName>
    </submittedName>
</protein>
<gene>
    <name evidence="1" type="ORF">GCM10022256_22530</name>
</gene>
<evidence type="ECO:0000313" key="2">
    <source>
        <dbReference type="Proteomes" id="UP001501594"/>
    </source>
</evidence>
<dbReference type="EMBL" id="BAABAU010000002">
    <property type="protein sequence ID" value="GAA4266641.1"/>
    <property type="molecule type" value="Genomic_DNA"/>
</dbReference>
<name>A0ABP8E352_9MICO</name>
<comment type="caution">
    <text evidence="1">The sequence shown here is derived from an EMBL/GenBank/DDBJ whole genome shotgun (WGS) entry which is preliminary data.</text>
</comment>
<evidence type="ECO:0000313" key="1">
    <source>
        <dbReference type="EMBL" id="GAA4266641.1"/>
    </source>
</evidence>
<proteinExistence type="predicted"/>
<organism evidence="1 2">
    <name type="scientific">Frondihabitans peucedani</name>
    <dbReference type="NCBI Taxonomy" id="598626"/>
    <lineage>
        <taxon>Bacteria</taxon>
        <taxon>Bacillati</taxon>
        <taxon>Actinomycetota</taxon>
        <taxon>Actinomycetes</taxon>
        <taxon>Micrococcales</taxon>
        <taxon>Microbacteriaceae</taxon>
        <taxon>Frondihabitans</taxon>
    </lineage>
</organism>
<accession>A0ABP8E352</accession>
<sequence length="77" mass="7883">MSQLGKTADGHRLVATGHSRSAAAADSLVGCRTVAELFAVVDDVGFLLLALSDAPVIAQGKLKVFFGGQSLSELPCP</sequence>
<dbReference type="Proteomes" id="UP001501594">
    <property type="component" value="Unassembled WGS sequence"/>
</dbReference>
<keyword evidence="2" id="KW-1185">Reference proteome</keyword>